<dbReference type="InterPro" id="IPR015943">
    <property type="entry name" value="WD40/YVTN_repeat-like_dom_sf"/>
</dbReference>
<dbReference type="OrthoDB" id="408728at2759"/>
<keyword evidence="2" id="KW-0677">Repeat</keyword>
<dbReference type="Pfam" id="PF00400">
    <property type="entry name" value="WD40"/>
    <property type="match status" value="2"/>
</dbReference>
<dbReference type="PROSITE" id="PS50082">
    <property type="entry name" value="WD_REPEATS_2"/>
    <property type="match status" value="2"/>
</dbReference>
<dbReference type="Proteomes" id="UP000179807">
    <property type="component" value="Unassembled WGS sequence"/>
</dbReference>
<protein>
    <submittedName>
        <fullName evidence="4">WD repeat-containing protein 5</fullName>
    </submittedName>
</protein>
<keyword evidence="5" id="KW-1185">Reference proteome</keyword>
<evidence type="ECO:0000256" key="2">
    <source>
        <dbReference type="ARBA" id="ARBA00022737"/>
    </source>
</evidence>
<feature type="repeat" description="WD" evidence="3">
    <location>
        <begin position="35"/>
        <end position="68"/>
    </location>
</feature>
<proteinExistence type="predicted"/>
<keyword evidence="1 3" id="KW-0853">WD repeat</keyword>
<feature type="repeat" description="WD" evidence="3">
    <location>
        <begin position="81"/>
        <end position="121"/>
    </location>
</feature>
<name>A0A1J4JI13_9EUKA</name>
<dbReference type="SMART" id="SM00320">
    <property type="entry name" value="WD40"/>
    <property type="match status" value="6"/>
</dbReference>
<evidence type="ECO:0000256" key="3">
    <source>
        <dbReference type="PROSITE-ProRule" id="PRU00221"/>
    </source>
</evidence>
<comment type="caution">
    <text evidence="4">The sequence shown here is derived from an EMBL/GenBank/DDBJ whole genome shotgun (WGS) entry which is preliminary data.</text>
</comment>
<dbReference type="AlphaFoldDB" id="A0A1J4JI13"/>
<evidence type="ECO:0000256" key="1">
    <source>
        <dbReference type="ARBA" id="ARBA00022574"/>
    </source>
</evidence>
<dbReference type="SUPFAM" id="SSF50978">
    <property type="entry name" value="WD40 repeat-like"/>
    <property type="match status" value="1"/>
</dbReference>
<evidence type="ECO:0000313" key="5">
    <source>
        <dbReference type="Proteomes" id="UP000179807"/>
    </source>
</evidence>
<dbReference type="PANTHER" id="PTHR14221">
    <property type="entry name" value="WD REPEAT DOMAIN 44"/>
    <property type="match status" value="1"/>
</dbReference>
<dbReference type="InterPro" id="IPR001680">
    <property type="entry name" value="WD40_rpt"/>
</dbReference>
<gene>
    <name evidence="4" type="primary">WDR5</name>
    <name evidence="4" type="ORF">TRFO_01868</name>
</gene>
<dbReference type="InterPro" id="IPR036322">
    <property type="entry name" value="WD40_repeat_dom_sf"/>
</dbReference>
<dbReference type="PANTHER" id="PTHR14221:SF0">
    <property type="entry name" value="WD REPEAT-CONTAINING PROTEIN 44"/>
    <property type="match status" value="1"/>
</dbReference>
<reference evidence="4" key="1">
    <citation type="submission" date="2016-10" db="EMBL/GenBank/DDBJ databases">
        <authorList>
            <person name="Benchimol M."/>
            <person name="Almeida L.G."/>
            <person name="Vasconcelos A.T."/>
            <person name="Perreira-Neves A."/>
            <person name="Rosa I.A."/>
            <person name="Tasca T."/>
            <person name="Bogo M.R."/>
            <person name="de Souza W."/>
        </authorList>
    </citation>
    <scope>NUCLEOTIDE SEQUENCE [LARGE SCALE GENOMIC DNA]</scope>
    <source>
        <strain evidence="4">K</strain>
    </source>
</reference>
<evidence type="ECO:0000313" key="4">
    <source>
        <dbReference type="EMBL" id="OHS98810.1"/>
    </source>
</evidence>
<dbReference type="RefSeq" id="XP_068351947.1">
    <property type="nucleotide sequence ID" value="XM_068490360.1"/>
</dbReference>
<dbReference type="InterPro" id="IPR040324">
    <property type="entry name" value="WDR44/Dgr2"/>
</dbReference>
<accession>A0A1J4JI13</accession>
<dbReference type="PROSITE" id="PS50294">
    <property type="entry name" value="WD_REPEATS_REGION"/>
    <property type="match status" value="2"/>
</dbReference>
<sequence>MTDGEVNLPQQGRLKPILKHKKDFTYKHARIVHCLAPHNGSIWALATSPDGKYVASGGEDKLVKLFSIFDRDPYLKQEESYVGHESDIVHLSWSNDNFLLSSSLDSTVRLWHPTQKNALAVFQHEDAVTSAVFKPRDSRVFVACTFGLSAFIWNIKDNSILQTIRFNSPPTAVTFSPDATKIVVGCFNGFCYFYNTNDYSYITQFIAGPRHKKLTSGKKITSILFVQDDLFLVATNDNRIRLYSMQNYSVVRKYLGHVSDEAQLKLSLSPNAEFIMAASETKGRVCIWPIDHENLYAKGGIGSSFKRDRSDTMEGFTLGKNVSVNSAIFTNLTTENHLHALVSDNQGRIYTVVSD</sequence>
<dbReference type="VEuPathDB" id="TrichDB:TRFO_01868"/>
<dbReference type="GeneID" id="94825064"/>
<organism evidence="4 5">
    <name type="scientific">Tritrichomonas foetus</name>
    <dbReference type="NCBI Taxonomy" id="1144522"/>
    <lineage>
        <taxon>Eukaryota</taxon>
        <taxon>Metamonada</taxon>
        <taxon>Parabasalia</taxon>
        <taxon>Tritrichomonadida</taxon>
        <taxon>Tritrichomonadidae</taxon>
        <taxon>Tritrichomonas</taxon>
    </lineage>
</organism>
<dbReference type="EMBL" id="MLAK01001037">
    <property type="protein sequence ID" value="OHS98810.1"/>
    <property type="molecule type" value="Genomic_DNA"/>
</dbReference>
<dbReference type="Gene3D" id="2.130.10.10">
    <property type="entry name" value="YVTN repeat-like/Quinoprotein amine dehydrogenase"/>
    <property type="match status" value="1"/>
</dbReference>